<organism evidence="1 2">
    <name type="scientific">Cupriavidus necator</name>
    <name type="common">Alcaligenes eutrophus</name>
    <name type="synonym">Ralstonia eutropha</name>
    <dbReference type="NCBI Taxonomy" id="106590"/>
    <lineage>
        <taxon>Bacteria</taxon>
        <taxon>Pseudomonadati</taxon>
        <taxon>Pseudomonadota</taxon>
        <taxon>Betaproteobacteria</taxon>
        <taxon>Burkholderiales</taxon>
        <taxon>Burkholderiaceae</taxon>
        <taxon>Cupriavidus</taxon>
    </lineage>
</organism>
<dbReference type="KEGG" id="cuh:BJN34_35290"/>
<sequence length="80" mass="9072">MVGEGGELRLDVSADMLRKQVTVMGSWTFFTIIQAECAPFMVDRKVDGDAVFSDRWLFEDAVEAYRRPDMQTTGKGVFVF</sequence>
<evidence type="ECO:0000313" key="2">
    <source>
        <dbReference type="Proteomes" id="UP000189627"/>
    </source>
</evidence>
<dbReference type="Proteomes" id="UP000189627">
    <property type="component" value="Plasmid pENH92"/>
</dbReference>
<evidence type="ECO:0000313" key="1">
    <source>
        <dbReference type="EMBL" id="AQV99146.1"/>
    </source>
</evidence>
<name>A0A1U9V2F8_CUPNE</name>
<gene>
    <name evidence="1" type="ORF">BJN34_35290</name>
</gene>
<keyword evidence="1" id="KW-0614">Plasmid</keyword>
<accession>A0A1U9V2F8</accession>
<dbReference type="AlphaFoldDB" id="A0A1U9V2F8"/>
<proteinExistence type="predicted"/>
<reference evidence="2" key="1">
    <citation type="submission" date="2017-02" db="EMBL/GenBank/DDBJ databases">
        <title>Complete genome sequence of Cupriavidus necator strain NH9, a 3-chlorobenzoate degrader.</title>
        <authorList>
            <person name="Moriuchi R."/>
            <person name="Dohra H."/>
            <person name="Ogawa N."/>
        </authorList>
    </citation>
    <scope>NUCLEOTIDE SEQUENCE [LARGE SCALE GENOMIC DNA]</scope>
    <source>
        <strain evidence="2">NH9</strain>
        <plasmid evidence="2">penh92</plasmid>
    </source>
</reference>
<geneLocation type="plasmid" evidence="2">
    <name>penh92</name>
</geneLocation>
<dbReference type="EMBL" id="CP017759">
    <property type="protein sequence ID" value="AQV99146.1"/>
    <property type="molecule type" value="Genomic_DNA"/>
</dbReference>
<protein>
    <submittedName>
        <fullName evidence="1">Uncharacterized protein</fullName>
    </submittedName>
</protein>